<feature type="domain" description="DUF6160" evidence="2">
    <location>
        <begin position="1"/>
        <end position="74"/>
    </location>
</feature>
<protein>
    <recommendedName>
        <fullName evidence="2">DUF6160 domain-containing protein</fullName>
    </recommendedName>
</protein>
<evidence type="ECO:0000313" key="3">
    <source>
        <dbReference type="EMBL" id="ARU57355.1"/>
    </source>
</evidence>
<dbReference type="Proteomes" id="UP000196027">
    <property type="component" value="Chromosome"/>
</dbReference>
<feature type="signal peptide" evidence="1">
    <location>
        <begin position="1"/>
        <end position="22"/>
    </location>
</feature>
<feature type="chain" id="PRO_5012146458" description="DUF6160 domain-containing protein" evidence="1">
    <location>
        <begin position="23"/>
        <end position="256"/>
    </location>
</feature>
<keyword evidence="1" id="KW-0732">Signal</keyword>
<organism evidence="3 4">
    <name type="scientific">Oleiphilus messinensis</name>
    <dbReference type="NCBI Taxonomy" id="141451"/>
    <lineage>
        <taxon>Bacteria</taxon>
        <taxon>Pseudomonadati</taxon>
        <taxon>Pseudomonadota</taxon>
        <taxon>Gammaproteobacteria</taxon>
        <taxon>Oceanospirillales</taxon>
        <taxon>Oleiphilaceae</taxon>
        <taxon>Oleiphilus</taxon>
    </lineage>
</organism>
<reference evidence="3 4" key="1">
    <citation type="submission" date="2017-05" db="EMBL/GenBank/DDBJ databases">
        <title>Genomic insights into alkan degradation activity of Oleiphilus messinensis.</title>
        <authorList>
            <person name="Kozyavkin S.A."/>
            <person name="Slesarev A.I."/>
            <person name="Golyshin P.N."/>
            <person name="Korzhenkov A."/>
            <person name="Golyshina O.N."/>
            <person name="Toshchakov S.V."/>
        </authorList>
    </citation>
    <scope>NUCLEOTIDE SEQUENCE [LARGE SCALE GENOMIC DNA]</scope>
    <source>
        <strain evidence="3 4">ME102</strain>
    </source>
</reference>
<gene>
    <name evidence="3" type="ORF">OLMES_3315</name>
</gene>
<dbReference type="RefSeq" id="WP_087462258.1">
    <property type="nucleotide sequence ID" value="NZ_CP021425.1"/>
</dbReference>
<name>A0A1Y0ID09_9GAMM</name>
<evidence type="ECO:0000313" key="4">
    <source>
        <dbReference type="Proteomes" id="UP000196027"/>
    </source>
</evidence>
<evidence type="ECO:0000259" key="2">
    <source>
        <dbReference type="Pfam" id="PF19657"/>
    </source>
</evidence>
<dbReference type="InterPro" id="IPR046158">
    <property type="entry name" value="DUF6160"/>
</dbReference>
<proteinExistence type="predicted"/>
<dbReference type="AlphaFoldDB" id="A0A1Y0ID09"/>
<dbReference type="Pfam" id="PF19657">
    <property type="entry name" value="DUF6160"/>
    <property type="match status" value="1"/>
</dbReference>
<evidence type="ECO:0000256" key="1">
    <source>
        <dbReference type="SAM" id="SignalP"/>
    </source>
</evidence>
<keyword evidence="4" id="KW-1185">Reference proteome</keyword>
<dbReference type="OrthoDB" id="6198908at2"/>
<dbReference type="KEGG" id="ome:OLMES_3315"/>
<sequence length="256" mass="26027">MKGLNKIVLVTAIAAASTAAQAELKALDDTTMGELTGQAGLTIDVSAGASVSIGQIAYQDEGFLTIDDLAVTLNDALTITVDVAADGDLQIVMNESATTTFGLNLGSVNLAASGYAVGGDYAAVDSTVLLSGVDSDADGFDFTGTLGTTSLVIDNQTSALTFTSRFDLEGSLSVDFMNTSLDLRLHDTRGDTVAADGLVAVSAVVSSSTNGLGVELAQFDADLDLTNITMGSSPSIGDVYITDLSVSSVSLDIYGH</sequence>
<accession>A0A1Y0ID09</accession>
<dbReference type="EMBL" id="CP021425">
    <property type="protein sequence ID" value="ARU57355.1"/>
    <property type="molecule type" value="Genomic_DNA"/>
</dbReference>